<accession>A0A4V1XCN6</accession>
<evidence type="ECO:0000313" key="2">
    <source>
        <dbReference type="Proteomes" id="UP000293360"/>
    </source>
</evidence>
<comment type="caution">
    <text evidence="1">The sequence shown here is derived from an EMBL/GenBank/DDBJ whole genome shotgun (WGS) entry which is preliminary data.</text>
</comment>
<evidence type="ECO:0000313" key="1">
    <source>
        <dbReference type="EMBL" id="RYP10379.1"/>
    </source>
</evidence>
<protein>
    <submittedName>
        <fullName evidence="1">Uncharacterized protein</fullName>
    </submittedName>
</protein>
<dbReference type="EMBL" id="QJNU01000019">
    <property type="protein sequence ID" value="RYP10379.1"/>
    <property type="molecule type" value="Genomic_DNA"/>
</dbReference>
<dbReference type="AlphaFoldDB" id="A0A4V1XCN6"/>
<keyword evidence="2" id="KW-1185">Reference proteome</keyword>
<name>A0A4V1XCN6_9PEZI</name>
<proteinExistence type="predicted"/>
<dbReference type="PROSITE" id="PS00018">
    <property type="entry name" value="EF_HAND_1"/>
    <property type="match status" value="1"/>
</dbReference>
<dbReference type="InterPro" id="IPR018247">
    <property type="entry name" value="EF_Hand_1_Ca_BS"/>
</dbReference>
<dbReference type="STRING" id="155417.A0A4V1XCN6"/>
<reference evidence="1 2" key="1">
    <citation type="submission" date="2018-06" db="EMBL/GenBank/DDBJ databases">
        <title>Complete Genomes of Monosporascus.</title>
        <authorList>
            <person name="Robinson A.J."/>
            <person name="Natvig D.O."/>
        </authorList>
    </citation>
    <scope>NUCLEOTIDE SEQUENCE [LARGE SCALE GENOMIC DNA]</scope>
    <source>
        <strain evidence="1 2">CBS 110550</strain>
    </source>
</reference>
<dbReference type="Proteomes" id="UP000293360">
    <property type="component" value="Unassembled WGS sequence"/>
</dbReference>
<organism evidence="1 2">
    <name type="scientific">Monosporascus ibericus</name>
    <dbReference type="NCBI Taxonomy" id="155417"/>
    <lineage>
        <taxon>Eukaryota</taxon>
        <taxon>Fungi</taxon>
        <taxon>Dikarya</taxon>
        <taxon>Ascomycota</taxon>
        <taxon>Pezizomycotina</taxon>
        <taxon>Sordariomycetes</taxon>
        <taxon>Xylariomycetidae</taxon>
        <taxon>Xylariales</taxon>
        <taxon>Xylariales incertae sedis</taxon>
        <taxon>Monosporascus</taxon>
    </lineage>
</organism>
<gene>
    <name evidence="1" type="ORF">DL764_000713</name>
</gene>
<sequence length="1195" mass="128678">MVSKASIDSSLLDLHVAAASFPNPSGLSTVQDEKSLPLIFCRNTSGRLLAIKENQTGAKTQVDLSAAFDKHQETTAFAAVQDRATSDIYLAFAQRDANGESTLNVIKPFSPSVLDVDSDGALENLDLKSLVIEQKNRTSAIRDIRELFMGPRPAGQSFPEILAAHTELENPQSAFELSRVVMNNDLTDYTIDPDFEIPEDATNVYGVAPAVTQIGRGFFMLYELQDQPRLVFSTTDKVGSTTFTVLLQAPPNARSLASFVEEDTGHTSLLVGGDGLWHWKSTEIFIANAPGRKVSQEDDFPGMQQMTLSENNGRLFVVGTSRNDVVYGAIDDPTFSSLVEEVPLVPEFGGGRYSPFVSSDGSINELLVAGGDGNLRMLSQSPESTGWSDVPFVLPDTSSLTQFRGYMSSIALTADDKPLLGAVVMLKSSDTCNVIVNGRNITCRPSGVLVVTDFMGMLTVLTPTKDDPTTHTFEITNPPSDAGYPQVLTSDIKIDPSEKSWTRLDTLTTVNGLKSATMPDGSPLVPAGLSNSEYSKLASAMKEVVNTRQSIVSGRARQSQNRGNGERILLMGYNAERIYELRDEKAQGRSALRFRRLRKFFKWVKETVKKAFAWVVEKVGDVIEFFLQIGDKVFELVIDTIEAVADFFVWLGKEILGNIRKLAEWLLELLGFGEIKKMKSNLQSLVGAAVQVAPSYLEAGAQKIDTFFEDMKTVIQDQLYPEGIMDMSSDVLAHQGLGPGKMSATANYFLYQVVHGGAGNMSTSGLPGVPSSLQSLLEDVVIPTIESLSSSLQTIGEDVRNIFDDTDNVSVGQAIQILGVDVLVSIVDLIKTVVTGLVNSMAEFVRDIGDFIDTPLHFPLLTSLYELVAGEQLTLIGAISFVFAAVIVPIWQISGFGAIPEISKFEAVAVLSANLDASLNGTAASLTDGDHARGEVRASDSMALTLTFFNFAARLFLTFIKPAFATSVIPSSPTILRDAQAAAPSSPAGQLRKFVSADPVSHQAKLVATTTGPPTGFPLPISSGDLTSRQWKMLELGGTLVAVVVTCPWWFGFPSGEDEHVKARNTFVRSSWIVKLGSWGLGMAILFAGPNPLLTPEVGAGKDVFMNTVSCLFAVVASVKDFTTPGVNNSLRAARLGLTLLDTAGGIMVPGGILFKSPDFIFYGSVLNGAGAAATFSQYSLAQEGQSFWITPSGP</sequence>
<dbReference type="OrthoDB" id="3235083at2759"/>